<gene>
    <name evidence="3" type="ORF">FEF22_001335</name>
</gene>
<accession>A0ABS5BKY7</accession>
<keyword evidence="4" id="KW-1185">Reference proteome</keyword>
<keyword evidence="2" id="KW-0812">Transmembrane</keyword>
<proteinExistence type="predicted"/>
<comment type="caution">
    <text evidence="3">The sequence shown here is derived from an EMBL/GenBank/DDBJ whole genome shotgun (WGS) entry which is preliminary data.</text>
</comment>
<keyword evidence="2" id="KW-0472">Membrane</keyword>
<evidence type="ECO:0000313" key="3">
    <source>
        <dbReference type="EMBL" id="MBP3059427.1"/>
    </source>
</evidence>
<evidence type="ECO:0008006" key="5">
    <source>
        <dbReference type="Google" id="ProtNLM"/>
    </source>
</evidence>
<feature type="coiled-coil region" evidence="1">
    <location>
        <begin position="149"/>
        <end position="183"/>
    </location>
</feature>
<name>A0ABS5BKY7_9MOLU</name>
<evidence type="ECO:0000313" key="4">
    <source>
        <dbReference type="Proteomes" id="UP001192346"/>
    </source>
</evidence>
<keyword evidence="1" id="KW-0175">Coiled coil</keyword>
<dbReference type="EMBL" id="VBRA02000009">
    <property type="protein sequence ID" value="MBP3059427.1"/>
    <property type="molecule type" value="Genomic_DNA"/>
</dbReference>
<reference evidence="3" key="1">
    <citation type="submission" date="2019-10" db="EMBL/GenBank/DDBJ databases">
        <title>Whole Genome Sequencing and Characterization of Texas Phoenix Palm Decline Phytoplasma Belongs to Lethal Yellowing (16SrIV) Group.</title>
        <authorList>
            <person name="Bao M."/>
        </authorList>
    </citation>
    <scope>NUCLEOTIDE SEQUENCE [LARGE SCALE GENOMIC DNA]</scope>
    <source>
        <strain evidence="3">ACPD</strain>
    </source>
</reference>
<dbReference type="RefSeq" id="WP_138107899.1">
    <property type="nucleotide sequence ID" value="NZ_VBRA02000009.1"/>
</dbReference>
<sequence length="290" mass="34786">MKKKINKKKYVFFLFIILMLILLFFLLLFLLFNFQLFKFNIPKSFKQKPNYSEQFSVEQFQEIKYPNKTDFLIEQKEKNNFLLKNNELNDKNLIEKEELNDSEINKKENKNSLLNNPVAVSSSEIENGNYETNQNEYFFSKIKYLNEIIDNLKQENYDLVNINEQLQEENVEFTQENLQLLKKYQKLDLSFKQFSHYVFLELNSGINYGMTKEQVKILINRIKKDSEINQLKYGIKTNDKKYYDEFMKNIPENSKNKYSQLLTDDKNIIDCLVSLGLFISAYKWLSLVII</sequence>
<organism evidence="3 4">
    <name type="scientific">Texas Phoenix palm phytoplasma</name>
    <dbReference type="NCBI Taxonomy" id="176709"/>
    <lineage>
        <taxon>Bacteria</taxon>
        <taxon>Bacillati</taxon>
        <taxon>Mycoplasmatota</taxon>
        <taxon>Mollicutes</taxon>
        <taxon>Acholeplasmatales</taxon>
        <taxon>Acholeplasmataceae</taxon>
        <taxon>Candidatus Phytoplasma</taxon>
        <taxon>16SrIV (Coconut lethal yellows group)</taxon>
    </lineage>
</organism>
<evidence type="ECO:0000256" key="2">
    <source>
        <dbReference type="SAM" id="Phobius"/>
    </source>
</evidence>
<keyword evidence="2" id="KW-1133">Transmembrane helix</keyword>
<feature type="transmembrane region" description="Helical" evidence="2">
    <location>
        <begin position="12"/>
        <end position="34"/>
    </location>
</feature>
<dbReference type="Proteomes" id="UP001192346">
    <property type="component" value="Unassembled WGS sequence"/>
</dbReference>
<evidence type="ECO:0000256" key="1">
    <source>
        <dbReference type="SAM" id="Coils"/>
    </source>
</evidence>
<protein>
    <recommendedName>
        <fullName evidence="5">Effector</fullName>
    </recommendedName>
</protein>